<dbReference type="Pfam" id="PF00069">
    <property type="entry name" value="Pkinase"/>
    <property type="match status" value="1"/>
</dbReference>
<dbReference type="Gene3D" id="1.10.510.10">
    <property type="entry name" value="Transferase(Phosphotransferase) domain 1"/>
    <property type="match status" value="1"/>
</dbReference>
<keyword evidence="10" id="KW-0723">Serine/threonine-protein kinase</keyword>
<dbReference type="PANTHER" id="PTHR43289">
    <property type="entry name" value="MITOGEN-ACTIVATED PROTEIN KINASE KINASE KINASE 20-RELATED"/>
    <property type="match status" value="1"/>
</dbReference>
<feature type="binding site" evidence="5">
    <location>
        <position position="76"/>
    </location>
    <ligand>
        <name>ATP</name>
        <dbReference type="ChEBI" id="CHEBI:30616"/>
    </ligand>
</feature>
<dbReference type="AlphaFoldDB" id="A0A1H3Q457"/>
<keyword evidence="7" id="KW-1133">Transmembrane helix</keyword>
<dbReference type="GO" id="GO:0004674">
    <property type="term" value="F:protein serine/threonine kinase activity"/>
    <property type="evidence" value="ECO:0007669"/>
    <property type="project" value="UniProtKB-KW"/>
</dbReference>
<keyword evidence="3 10" id="KW-0418">Kinase</keyword>
<evidence type="ECO:0000256" key="2">
    <source>
        <dbReference type="ARBA" id="ARBA00022741"/>
    </source>
</evidence>
<dbReference type="InterPro" id="IPR017441">
    <property type="entry name" value="Protein_kinase_ATP_BS"/>
</dbReference>
<evidence type="ECO:0000256" key="7">
    <source>
        <dbReference type="SAM" id="Phobius"/>
    </source>
</evidence>
<dbReference type="SUPFAM" id="SSF49879">
    <property type="entry name" value="SMAD/FHA domain"/>
    <property type="match status" value="1"/>
</dbReference>
<dbReference type="InterPro" id="IPR011009">
    <property type="entry name" value="Kinase-like_dom_sf"/>
</dbReference>
<feature type="compositionally biased region" description="Pro residues" evidence="6">
    <location>
        <begin position="346"/>
        <end position="356"/>
    </location>
</feature>
<proteinExistence type="predicted"/>
<dbReference type="PROSITE" id="PS00109">
    <property type="entry name" value="PROTEIN_KINASE_TYR"/>
    <property type="match status" value="1"/>
</dbReference>
<dbReference type="PROSITE" id="PS00107">
    <property type="entry name" value="PROTEIN_KINASE_ATP"/>
    <property type="match status" value="1"/>
</dbReference>
<evidence type="ECO:0000259" key="8">
    <source>
        <dbReference type="PROSITE" id="PS50006"/>
    </source>
</evidence>
<keyword evidence="11" id="KW-1185">Reference proteome</keyword>
<feature type="transmembrane region" description="Helical" evidence="7">
    <location>
        <begin position="504"/>
        <end position="524"/>
    </location>
</feature>
<keyword evidence="7" id="KW-0472">Membrane</keyword>
<dbReference type="PROSITE" id="PS50006">
    <property type="entry name" value="FHA_DOMAIN"/>
    <property type="match status" value="1"/>
</dbReference>
<evidence type="ECO:0000313" key="10">
    <source>
        <dbReference type="EMBL" id="SDZ08284.1"/>
    </source>
</evidence>
<keyword evidence="4 5" id="KW-0067">ATP-binding</keyword>
<dbReference type="Gene3D" id="2.60.200.20">
    <property type="match status" value="1"/>
</dbReference>
<dbReference type="InterPro" id="IPR000253">
    <property type="entry name" value="FHA_dom"/>
</dbReference>
<evidence type="ECO:0000313" key="11">
    <source>
        <dbReference type="Proteomes" id="UP000199230"/>
    </source>
</evidence>
<accession>A0A1H3Q457</accession>
<organism evidence="10 11">
    <name type="scientific">Tindallia californiensis</name>
    <dbReference type="NCBI Taxonomy" id="159292"/>
    <lineage>
        <taxon>Bacteria</taxon>
        <taxon>Bacillati</taxon>
        <taxon>Bacillota</taxon>
        <taxon>Clostridia</taxon>
        <taxon>Peptostreptococcales</taxon>
        <taxon>Tindalliaceae</taxon>
        <taxon>Tindallia</taxon>
    </lineage>
</organism>
<dbReference type="CDD" id="cd14014">
    <property type="entry name" value="STKc_PknB_like"/>
    <property type="match status" value="1"/>
</dbReference>
<evidence type="ECO:0000256" key="1">
    <source>
        <dbReference type="ARBA" id="ARBA00022679"/>
    </source>
</evidence>
<dbReference type="CDD" id="cd00060">
    <property type="entry name" value="FHA"/>
    <property type="match status" value="1"/>
</dbReference>
<feature type="domain" description="FHA" evidence="8">
    <location>
        <begin position="389"/>
        <end position="438"/>
    </location>
</feature>
<gene>
    <name evidence="10" type="ORF">SAMN05192546_10881</name>
</gene>
<keyword evidence="7" id="KW-0812">Transmembrane</keyword>
<sequence>MKANERCMGCMEKKTEESICENCGWEEGSEASSHMHLPPGTVLNRKYLLGRALGQGGFGITYLAHDMYLDRKLAIKEFFPRDLVRRDQDTYDILVHDREMQEQYDYGMEKFLEEGRTLAKFEEHPNIVSVQDFFKEKQSAYLVMNYIQGIALNDYLKEKGHPLAFHEAQQIMMPVLDALKTVHEAGLLHRDISPDNIFLSLGARVMILDFGAARHAMTQQKRNYSIILKPGYAPPEQYRQSGNQGAWTDIYAAAATFYQTITGQMLPDALDRMDYEQVPWPDWIYQQTTPQQRQALEKALAVQVEERFQHIVDFQNALLSDAPRAVPEAEPAPSSSVEVDSAPSSLPSPPPPPPPEFQQQTTIAQQRVNTPYQPVQTPVYQGMKNSNVINIGRSADNDIVIQEETISRHHARLTLENGQWYLQDLGSTHGTFMDGNPVKGATLLKESTYIKISHTTFYFNGKHLLSERGEVLHTLQEYEKALSSTPVGQQAAFLENTNTASKRLMMMGGVILLLVTLVILIYMVG</sequence>
<reference evidence="10 11" key="1">
    <citation type="submission" date="2016-10" db="EMBL/GenBank/DDBJ databases">
        <authorList>
            <person name="de Groot N.N."/>
        </authorList>
    </citation>
    <scope>NUCLEOTIDE SEQUENCE [LARGE SCALE GENOMIC DNA]</scope>
    <source>
        <strain evidence="10 11">APO</strain>
    </source>
</reference>
<evidence type="ECO:0000259" key="9">
    <source>
        <dbReference type="PROSITE" id="PS50011"/>
    </source>
</evidence>
<dbReference type="PROSITE" id="PS50011">
    <property type="entry name" value="PROTEIN_KINASE_DOM"/>
    <property type="match status" value="1"/>
</dbReference>
<dbReference type="PANTHER" id="PTHR43289:SF34">
    <property type="entry name" value="SERINE_THREONINE-PROTEIN KINASE YBDM-RELATED"/>
    <property type="match status" value="1"/>
</dbReference>
<dbReference type="SUPFAM" id="SSF56112">
    <property type="entry name" value="Protein kinase-like (PK-like)"/>
    <property type="match status" value="1"/>
</dbReference>
<name>A0A1H3Q457_9FIRM</name>
<dbReference type="Proteomes" id="UP000199230">
    <property type="component" value="Unassembled WGS sequence"/>
</dbReference>
<dbReference type="Pfam" id="PF00498">
    <property type="entry name" value="FHA"/>
    <property type="match status" value="1"/>
</dbReference>
<feature type="domain" description="Protein kinase" evidence="9">
    <location>
        <begin position="47"/>
        <end position="339"/>
    </location>
</feature>
<evidence type="ECO:0000256" key="3">
    <source>
        <dbReference type="ARBA" id="ARBA00022777"/>
    </source>
</evidence>
<dbReference type="GO" id="GO:0005524">
    <property type="term" value="F:ATP binding"/>
    <property type="evidence" value="ECO:0007669"/>
    <property type="project" value="UniProtKB-UniRule"/>
</dbReference>
<dbReference type="STRING" id="159292.SAMN05192546_10881"/>
<evidence type="ECO:0000256" key="6">
    <source>
        <dbReference type="SAM" id="MobiDB-lite"/>
    </source>
</evidence>
<dbReference type="RefSeq" id="WP_093314583.1">
    <property type="nucleotide sequence ID" value="NZ_FNPV01000008.1"/>
</dbReference>
<dbReference type="OrthoDB" id="9816434at2"/>
<feature type="compositionally biased region" description="Low complexity" evidence="6">
    <location>
        <begin position="325"/>
        <end position="345"/>
    </location>
</feature>
<protein>
    <submittedName>
        <fullName evidence="10">Serine/threonine protein kinase</fullName>
    </submittedName>
</protein>
<dbReference type="InterPro" id="IPR008984">
    <property type="entry name" value="SMAD_FHA_dom_sf"/>
</dbReference>
<dbReference type="Gene3D" id="3.30.200.20">
    <property type="entry name" value="Phosphorylase Kinase, domain 1"/>
    <property type="match status" value="1"/>
</dbReference>
<evidence type="ECO:0000256" key="5">
    <source>
        <dbReference type="PROSITE-ProRule" id="PRU10141"/>
    </source>
</evidence>
<keyword evidence="2 5" id="KW-0547">Nucleotide-binding</keyword>
<keyword evidence="1" id="KW-0808">Transferase</keyword>
<evidence type="ECO:0000256" key="4">
    <source>
        <dbReference type="ARBA" id="ARBA00022840"/>
    </source>
</evidence>
<dbReference type="InterPro" id="IPR008266">
    <property type="entry name" value="Tyr_kinase_AS"/>
</dbReference>
<dbReference type="SMART" id="SM00240">
    <property type="entry name" value="FHA"/>
    <property type="match status" value="1"/>
</dbReference>
<dbReference type="InterPro" id="IPR000719">
    <property type="entry name" value="Prot_kinase_dom"/>
</dbReference>
<feature type="region of interest" description="Disordered" evidence="6">
    <location>
        <begin position="325"/>
        <end position="361"/>
    </location>
</feature>
<dbReference type="EMBL" id="FNPV01000008">
    <property type="protein sequence ID" value="SDZ08284.1"/>
    <property type="molecule type" value="Genomic_DNA"/>
</dbReference>